<organism evidence="1 2">
    <name type="scientific">Hymenobacter crusticola</name>
    <dbReference type="NCBI Taxonomy" id="1770526"/>
    <lineage>
        <taxon>Bacteria</taxon>
        <taxon>Pseudomonadati</taxon>
        <taxon>Bacteroidota</taxon>
        <taxon>Cytophagia</taxon>
        <taxon>Cytophagales</taxon>
        <taxon>Hymenobacteraceae</taxon>
        <taxon>Hymenobacter</taxon>
    </lineage>
</organism>
<dbReference type="InterPro" id="IPR026444">
    <property type="entry name" value="Secre_tail"/>
</dbReference>
<protein>
    <recommendedName>
        <fullName evidence="3">Secretion system C-terminal sorting domain-containing protein</fullName>
    </recommendedName>
</protein>
<evidence type="ECO:0008006" key="3">
    <source>
        <dbReference type="Google" id="ProtNLM"/>
    </source>
</evidence>
<sequence length="380" mass="40936">MEILNLVEPYANSMHIAATLDNSNGLIDSSPTFTSFTLPSFINNELSRYSFSAFDVDGDSLVYTSAQPLAGLEFPGTCSVPISYSRSAGGEFVDPITGARVTYGPVQFTPAFPFLTYQVAGGNAVPFFHLNAATGELLTRPVVIGYQVAAVRVDEYRRLGGSWQQIGSVTRDIVFRSPNGADNHNPTIAEARVAGAAAPQPVERVISVRPDQLVSLQLAATDPDAGQILRISSDVGGLIPGATFQMLTAGQAQLNWQVPPQQPLGRYSFTVTVEDNGCPTPGLEVRTITFLVTNQVLATRSRQTLAQPAYPTPFHEQVQFQLASRKAQAVTIVDELGRVVEQLTSQADGTVVWQPTATVRPGLYVARTADGLQVQRLVRQ</sequence>
<evidence type="ECO:0000313" key="1">
    <source>
        <dbReference type="EMBL" id="OUJ75390.1"/>
    </source>
</evidence>
<dbReference type="NCBIfam" id="TIGR04183">
    <property type="entry name" value="Por_Secre_tail"/>
    <property type="match status" value="1"/>
</dbReference>
<dbReference type="AlphaFoldDB" id="A0A243WJD5"/>
<accession>A0A243WJD5</accession>
<dbReference type="EMBL" id="MTSE01000002">
    <property type="protein sequence ID" value="OUJ75390.1"/>
    <property type="molecule type" value="Genomic_DNA"/>
</dbReference>
<gene>
    <name evidence="1" type="ORF">BXP70_05085</name>
</gene>
<name>A0A243WJD5_9BACT</name>
<reference evidence="1 2" key="1">
    <citation type="submission" date="2017-01" db="EMBL/GenBank/DDBJ databases">
        <title>A new Hymenobacter.</title>
        <authorList>
            <person name="Liang Y."/>
            <person name="Feng F."/>
        </authorList>
    </citation>
    <scope>NUCLEOTIDE SEQUENCE [LARGE SCALE GENOMIC DNA]</scope>
    <source>
        <strain evidence="1">MIMBbqt21</strain>
    </source>
</reference>
<evidence type="ECO:0000313" key="2">
    <source>
        <dbReference type="Proteomes" id="UP000194873"/>
    </source>
</evidence>
<comment type="caution">
    <text evidence="1">The sequence shown here is derived from an EMBL/GenBank/DDBJ whole genome shotgun (WGS) entry which is preliminary data.</text>
</comment>
<proteinExistence type="predicted"/>
<dbReference type="Proteomes" id="UP000194873">
    <property type="component" value="Unassembled WGS sequence"/>
</dbReference>
<keyword evidence="2" id="KW-1185">Reference proteome</keyword>